<dbReference type="EMBL" id="JAMKOV010000019">
    <property type="protein sequence ID" value="KAI8036417.1"/>
    <property type="molecule type" value="Genomic_DNA"/>
</dbReference>
<reference evidence="1" key="1">
    <citation type="journal article" date="2023" name="Genome Biol. Evol.">
        <title>Long-read-based Genome Assembly of Drosophila gunungcola Reveals Fewer Chemosensory Genes in Flower-breeding Species.</title>
        <authorList>
            <person name="Negi A."/>
            <person name="Liao B.Y."/>
            <person name="Yeh S.D."/>
        </authorList>
    </citation>
    <scope>NUCLEOTIDE SEQUENCE</scope>
    <source>
        <strain evidence="1">Sukarami</strain>
    </source>
</reference>
<gene>
    <name evidence="1" type="ORF">M5D96_010722</name>
</gene>
<evidence type="ECO:0000313" key="1">
    <source>
        <dbReference type="EMBL" id="KAI8036417.1"/>
    </source>
</evidence>
<sequence>MLRCLSFLDGFKITTRAQRMLPRPTTCLVPYNWVTSTHVTTEPRCCEWLCLCESKANSETHKITVRCAYEILRRRDKNTPRSCPACNKLVSSRIHLCGSAPVESESTDGGSAVTVTLNANALSVDGLLGMNSDILLPSVAFCHVNKPAVDTESSTLLSPKGMYHSNLSLASLSMRASSLTIDSGQNATSSV</sequence>
<evidence type="ECO:0000313" key="2">
    <source>
        <dbReference type="Proteomes" id="UP001059596"/>
    </source>
</evidence>
<name>A0A9P9YGB6_9MUSC</name>
<dbReference type="AlphaFoldDB" id="A0A9P9YGB6"/>
<proteinExistence type="predicted"/>
<accession>A0A9P9YGB6</accession>
<protein>
    <submittedName>
        <fullName evidence="1">Uncharacterized protein</fullName>
    </submittedName>
</protein>
<comment type="caution">
    <text evidence="1">The sequence shown here is derived from an EMBL/GenBank/DDBJ whole genome shotgun (WGS) entry which is preliminary data.</text>
</comment>
<organism evidence="1 2">
    <name type="scientific">Drosophila gunungcola</name>
    <name type="common">fruit fly</name>
    <dbReference type="NCBI Taxonomy" id="103775"/>
    <lineage>
        <taxon>Eukaryota</taxon>
        <taxon>Metazoa</taxon>
        <taxon>Ecdysozoa</taxon>
        <taxon>Arthropoda</taxon>
        <taxon>Hexapoda</taxon>
        <taxon>Insecta</taxon>
        <taxon>Pterygota</taxon>
        <taxon>Neoptera</taxon>
        <taxon>Endopterygota</taxon>
        <taxon>Diptera</taxon>
        <taxon>Brachycera</taxon>
        <taxon>Muscomorpha</taxon>
        <taxon>Ephydroidea</taxon>
        <taxon>Drosophilidae</taxon>
        <taxon>Drosophila</taxon>
        <taxon>Sophophora</taxon>
    </lineage>
</organism>
<keyword evidence="2" id="KW-1185">Reference proteome</keyword>
<dbReference type="Proteomes" id="UP001059596">
    <property type="component" value="Unassembled WGS sequence"/>
</dbReference>